<name>A0ABR2GY50_9EUKA</name>
<accession>A0ABR2GY50</accession>
<evidence type="ECO:0000313" key="3">
    <source>
        <dbReference type="Proteomes" id="UP001470230"/>
    </source>
</evidence>
<keyword evidence="3" id="KW-1185">Reference proteome</keyword>
<dbReference type="Proteomes" id="UP001470230">
    <property type="component" value="Unassembled WGS sequence"/>
</dbReference>
<proteinExistence type="predicted"/>
<dbReference type="InterPro" id="IPR008979">
    <property type="entry name" value="Galactose-bd-like_sf"/>
</dbReference>
<dbReference type="PROSITE" id="PS50020">
    <property type="entry name" value="WW_DOMAIN_2"/>
    <property type="match status" value="1"/>
</dbReference>
<dbReference type="InterPro" id="IPR036020">
    <property type="entry name" value="WW_dom_sf"/>
</dbReference>
<comment type="caution">
    <text evidence="2">The sequence shown here is derived from an EMBL/GenBank/DDBJ whole genome shotgun (WGS) entry which is preliminary data.</text>
</comment>
<dbReference type="PANTHER" id="PTHR21715">
    <property type="entry name" value="RH04127P"/>
    <property type="match status" value="1"/>
</dbReference>
<reference evidence="2 3" key="1">
    <citation type="submission" date="2024-04" db="EMBL/GenBank/DDBJ databases">
        <title>Tritrichomonas musculus Genome.</title>
        <authorList>
            <person name="Alves-Ferreira E."/>
            <person name="Grigg M."/>
            <person name="Lorenzi H."/>
            <person name="Galac M."/>
        </authorList>
    </citation>
    <scope>NUCLEOTIDE SEQUENCE [LARGE SCALE GENOMIC DNA]</scope>
    <source>
        <strain evidence="2 3">EAF2021</strain>
    </source>
</reference>
<dbReference type="InterPro" id="IPR053233">
    <property type="entry name" value="ABRA-related"/>
</dbReference>
<protein>
    <recommendedName>
        <fullName evidence="1">WW domain-containing protein</fullName>
    </recommendedName>
</protein>
<sequence length="560" mass="65917">MNNGEFIELTYPNKPKPSQQEIKEYAQWLGADIETDQDLFYIAREALMSDLPKEWKIYQKNDGGDPFFFNTKTGESIWDHPLDDYYKELFREEKQMKTQNASLKNVIINLPLNEPKILPNQIKLTTNFVLTVPFQIYEKDFTFIVNNTKYKTNKIFADILSPKISRIHFTDPTFDTFSINTKSKGDFNNVLNLLNFQYNKIPTEEVPFMIEVIEILEIKSVKSNFYRKPLITVFNVIDIINEQQKCSVFYKDLLQGEIDFLSSHFYEIAENQREKLKALNFETIQRIVENENLVLKSEDQLLSFVNELNALNSDFSILYGYVNFLNVSLTSITNFLNTFDIENINQRIWNNIAMRLQNEIFLNSSDSSVMHSIQKEYEKVDKKDEKEDVNVKNILFDGKDEFDGIINHLRKELVPIEVTASSTLDDKHLPANVIFYNNNNIRYFCSKDLENSFVCIDFKDYSVIPLKYAICGENSSLLDKRLNPKEWIIEGSNDGISWYVIDFQKDVLFTSTRNYMHVFTIQYNNENSFRYLRMRMTGKNWEDNYTFKLGSIEFFGKLIH</sequence>
<evidence type="ECO:0000259" key="1">
    <source>
        <dbReference type="PROSITE" id="PS50020"/>
    </source>
</evidence>
<dbReference type="Gene3D" id="3.30.1470.10">
    <property type="entry name" value="Photosystem I PsaD, reaction center subunit II"/>
    <property type="match status" value="1"/>
</dbReference>
<dbReference type="PANTHER" id="PTHR21715:SF0">
    <property type="entry name" value="RH04127P"/>
    <property type="match status" value="1"/>
</dbReference>
<organism evidence="2 3">
    <name type="scientific">Tritrichomonas musculus</name>
    <dbReference type="NCBI Taxonomy" id="1915356"/>
    <lineage>
        <taxon>Eukaryota</taxon>
        <taxon>Metamonada</taxon>
        <taxon>Parabasalia</taxon>
        <taxon>Tritrichomonadida</taxon>
        <taxon>Tritrichomonadidae</taxon>
        <taxon>Tritrichomonas</taxon>
    </lineage>
</organism>
<dbReference type="InterPro" id="IPR001202">
    <property type="entry name" value="WW_dom"/>
</dbReference>
<evidence type="ECO:0000313" key="2">
    <source>
        <dbReference type="EMBL" id="KAK8838563.1"/>
    </source>
</evidence>
<feature type="domain" description="WW" evidence="1">
    <location>
        <begin position="49"/>
        <end position="83"/>
    </location>
</feature>
<dbReference type="EMBL" id="JAPFFF010000055">
    <property type="protein sequence ID" value="KAK8838563.1"/>
    <property type="molecule type" value="Genomic_DNA"/>
</dbReference>
<dbReference type="SUPFAM" id="SSF49785">
    <property type="entry name" value="Galactose-binding domain-like"/>
    <property type="match status" value="1"/>
</dbReference>
<gene>
    <name evidence="2" type="ORF">M9Y10_033195</name>
</gene>
<dbReference type="SUPFAM" id="SSF51045">
    <property type="entry name" value="WW domain"/>
    <property type="match status" value="1"/>
</dbReference>
<dbReference type="Gene3D" id="2.60.120.260">
    <property type="entry name" value="Galactose-binding domain-like"/>
    <property type="match status" value="1"/>
</dbReference>
<dbReference type="Pfam" id="PF00397">
    <property type="entry name" value="WW"/>
    <property type="match status" value="1"/>
</dbReference>
<dbReference type="CDD" id="cd00201">
    <property type="entry name" value="WW"/>
    <property type="match status" value="1"/>
</dbReference>
<dbReference type="SMART" id="SM00456">
    <property type="entry name" value="WW"/>
    <property type="match status" value="1"/>
</dbReference>